<dbReference type="InterPro" id="IPR014729">
    <property type="entry name" value="Rossmann-like_a/b/a_fold"/>
</dbReference>
<dbReference type="Gene3D" id="3.40.50.620">
    <property type="entry name" value="HUPs"/>
    <property type="match status" value="1"/>
</dbReference>
<organism evidence="3 4">
    <name type="scientific">Desulfococcus multivorans DSM 2059</name>
    <dbReference type="NCBI Taxonomy" id="1121405"/>
    <lineage>
        <taxon>Bacteria</taxon>
        <taxon>Pseudomonadati</taxon>
        <taxon>Thermodesulfobacteriota</taxon>
        <taxon>Desulfobacteria</taxon>
        <taxon>Desulfobacterales</taxon>
        <taxon>Desulfococcaceae</taxon>
        <taxon>Desulfococcus</taxon>
    </lineage>
</organism>
<keyword evidence="4" id="KW-1185">Reference proteome</keyword>
<feature type="domain" description="NAD/GMP synthase" evidence="2">
    <location>
        <begin position="20"/>
        <end position="88"/>
    </location>
</feature>
<dbReference type="Proteomes" id="UP000014977">
    <property type="component" value="Unassembled WGS sequence"/>
</dbReference>
<dbReference type="AlphaFoldDB" id="S7U1I2"/>
<accession>S7U1I2</accession>
<evidence type="ECO:0000259" key="2">
    <source>
        <dbReference type="Pfam" id="PF02540"/>
    </source>
</evidence>
<dbReference type="NCBIfam" id="TIGR00268">
    <property type="entry name" value="ATP-dependent sacrificial sulfur transferase LarE"/>
    <property type="match status" value="1"/>
</dbReference>
<dbReference type="GO" id="GO:0006163">
    <property type="term" value="P:purine nucleotide metabolic process"/>
    <property type="evidence" value="ECO:0007669"/>
    <property type="project" value="UniProtKB-ARBA"/>
</dbReference>
<dbReference type="SUPFAM" id="SSF52402">
    <property type="entry name" value="Adenine nucleotide alpha hydrolases-like"/>
    <property type="match status" value="1"/>
</dbReference>
<dbReference type="InterPro" id="IPR022310">
    <property type="entry name" value="NAD/GMP_synthase"/>
</dbReference>
<protein>
    <recommendedName>
        <fullName evidence="2">NAD/GMP synthase domain-containing protein</fullName>
    </recommendedName>
</protein>
<dbReference type="STRING" id="897.B2D07_13395"/>
<dbReference type="Pfam" id="PF02540">
    <property type="entry name" value="NAD_synthase"/>
    <property type="match status" value="1"/>
</dbReference>
<dbReference type="InterPro" id="IPR005232">
    <property type="entry name" value="LarE"/>
</dbReference>
<gene>
    <name evidence="3" type="ORF">dsmv_1526</name>
</gene>
<dbReference type="eggNOG" id="COG1606">
    <property type="taxonomic scope" value="Bacteria"/>
</dbReference>
<dbReference type="GO" id="GO:0016783">
    <property type="term" value="F:sulfurtransferase activity"/>
    <property type="evidence" value="ECO:0007669"/>
    <property type="project" value="InterPro"/>
</dbReference>
<evidence type="ECO:0000256" key="1">
    <source>
        <dbReference type="PIRSR" id="PIRSR006661-1"/>
    </source>
</evidence>
<dbReference type="CDD" id="cd01990">
    <property type="entry name" value="LarE-like"/>
    <property type="match status" value="1"/>
</dbReference>
<comment type="caution">
    <text evidence="3">The sequence shown here is derived from an EMBL/GenBank/DDBJ whole genome shotgun (WGS) entry which is preliminary data.</text>
</comment>
<evidence type="ECO:0000313" key="4">
    <source>
        <dbReference type="Proteomes" id="UP000014977"/>
    </source>
</evidence>
<dbReference type="PIRSF" id="PIRSF006661">
    <property type="entry name" value="PP-lp_UCP006661"/>
    <property type="match status" value="1"/>
</dbReference>
<dbReference type="PANTHER" id="PTHR43169">
    <property type="entry name" value="EXSB FAMILY PROTEIN"/>
    <property type="match status" value="1"/>
</dbReference>
<sequence>MTDDRENVEAKYQRLKAHLQGLGRVIVAFSGGVDSTLLLRVSRDVLGENVLAVSVVSETMPDRDREAAARFALEIGVPYMTVPTDELFHESFRTNPVDRCYYCKRLRFGHIVRIGAKKGVAHILDGENIDDLDDYRPGRRAARELGIISPLREAGFSKKEVRILARRLGLGVWNRPASACLASRIPHGMAITAERLRRIDCGEMFLRDAGISSEIRVRLIDDRSARIEIPTGDLDAIVREPFRSRVVAFFKDLGFRRIAVDLEGYRTGSLNPERSPDGVGEANASILADKGGMSL</sequence>
<name>S7U1I2_DESML</name>
<dbReference type="EMBL" id="ATHJ01000063">
    <property type="protein sequence ID" value="EPR42875.1"/>
    <property type="molecule type" value="Genomic_DNA"/>
</dbReference>
<reference evidence="3 4" key="1">
    <citation type="journal article" date="2013" name="Genome Announc.">
        <title>Draft genome sequences for three mercury-methylating, sulfate-reducing bacteria.</title>
        <authorList>
            <person name="Brown S.D."/>
            <person name="Hurt R.A.Jr."/>
            <person name="Gilmour C.C."/>
            <person name="Elias D.A."/>
        </authorList>
    </citation>
    <scope>NUCLEOTIDE SEQUENCE [LARGE SCALE GENOMIC DNA]</scope>
    <source>
        <strain evidence="3 4">DSM 2059</strain>
    </source>
</reference>
<dbReference type="OrthoDB" id="9776919at2"/>
<dbReference type="PANTHER" id="PTHR43169:SF2">
    <property type="entry name" value="NAD_GMP SYNTHASE DOMAIN-CONTAINING PROTEIN"/>
    <property type="match status" value="1"/>
</dbReference>
<dbReference type="RefSeq" id="WP_020875910.1">
    <property type="nucleotide sequence ID" value="NZ_ATHJ01000063.1"/>
</dbReference>
<feature type="active site" description="Nucleophile and sulfur donor" evidence="1">
    <location>
        <position position="180"/>
    </location>
</feature>
<dbReference type="InterPro" id="IPR052188">
    <property type="entry name" value="Ni-pincer_cofactor_biosynth"/>
</dbReference>
<proteinExistence type="predicted"/>
<evidence type="ECO:0000313" key="3">
    <source>
        <dbReference type="EMBL" id="EPR42875.1"/>
    </source>
</evidence>
<dbReference type="PATRIC" id="fig|1121405.3.peg.954"/>